<dbReference type="STRING" id="1331007.AALB_1454"/>
<evidence type="ECO:0000313" key="1">
    <source>
        <dbReference type="EMBL" id="GAD01374.1"/>
    </source>
</evidence>
<keyword evidence="2" id="KW-1185">Reference proteome</keyword>
<protein>
    <submittedName>
        <fullName evidence="1">Uncharacterized protein</fullName>
    </submittedName>
</protein>
<organism evidence="1 2">
    <name type="scientific">Agarivorans albus MKT 106</name>
    <dbReference type="NCBI Taxonomy" id="1331007"/>
    <lineage>
        <taxon>Bacteria</taxon>
        <taxon>Pseudomonadati</taxon>
        <taxon>Pseudomonadota</taxon>
        <taxon>Gammaproteobacteria</taxon>
        <taxon>Alteromonadales</taxon>
        <taxon>Alteromonadaceae</taxon>
        <taxon>Agarivorans</taxon>
    </lineage>
</organism>
<sequence length="37" mass="3969">MVSAASKLATQIIGLNKLDAQFISMFLLGVCRDDAQV</sequence>
<accession>R9PJ24</accession>
<comment type="caution">
    <text evidence="1">The sequence shown here is derived from an EMBL/GenBank/DDBJ whole genome shotgun (WGS) entry which is preliminary data.</text>
</comment>
<evidence type="ECO:0000313" key="2">
    <source>
        <dbReference type="Proteomes" id="UP000014461"/>
    </source>
</evidence>
<proteinExistence type="predicted"/>
<dbReference type="EMBL" id="BARX01000007">
    <property type="protein sequence ID" value="GAD01374.1"/>
    <property type="molecule type" value="Genomic_DNA"/>
</dbReference>
<name>R9PJ24_AGAAL</name>
<dbReference type="AlphaFoldDB" id="R9PJ24"/>
<dbReference type="Proteomes" id="UP000014461">
    <property type="component" value="Unassembled WGS sequence"/>
</dbReference>
<reference evidence="1" key="1">
    <citation type="journal article" date="2013" name="Genome Announc.">
        <title>Draft Genome Sequence of Agarivorans albus Strain MKT 106T, an Agarolytic Marine Bacterium.</title>
        <authorList>
            <person name="Yasuike M."/>
            <person name="Nakamura Y."/>
            <person name="Kai W."/>
            <person name="Fujiwara A."/>
            <person name="Fukui Y."/>
            <person name="Satomi M."/>
            <person name="Sano M."/>
        </authorList>
    </citation>
    <scope>NUCLEOTIDE SEQUENCE [LARGE SCALE GENOMIC DNA]</scope>
</reference>
<gene>
    <name evidence="1" type="ORF">AALB_1454</name>
</gene>